<reference evidence="4" key="2">
    <citation type="submission" date="2018-11" db="EMBL/GenBank/DDBJ databases">
        <title>Proposal to divide the Flavobacteriaceae and reorganize its genera based on Amino Acid Identity values calculated from whole genome sequences.</title>
        <authorList>
            <person name="Nicholson A.C."/>
            <person name="Gulvik C.A."/>
            <person name="Whitney A.M."/>
            <person name="Humrighouse B.W."/>
            <person name="Bell M."/>
            <person name="Holmens B."/>
            <person name="Steigerwalt A."/>
            <person name="Villarma A."/>
            <person name="Sheth M."/>
            <person name="Batra D."/>
            <person name="Pryor J."/>
            <person name="Bernardet J.-F."/>
            <person name="Hugo C."/>
            <person name="Kampfer P."/>
            <person name="Newman J."/>
            <person name="Mcquiston J.R."/>
        </authorList>
    </citation>
    <scope>NUCLEOTIDE SEQUENCE [LARGE SCALE GENOMIC DNA]</scope>
    <source>
        <strain evidence="4">H3056</strain>
    </source>
</reference>
<dbReference type="InterPro" id="IPR027417">
    <property type="entry name" value="P-loop_NTPase"/>
</dbReference>
<dbReference type="SUPFAM" id="SSF52540">
    <property type="entry name" value="P-loop containing nucleoside triphosphate hydrolases"/>
    <property type="match status" value="1"/>
</dbReference>
<keyword evidence="3" id="KW-0547">Nucleotide-binding</keyword>
<proteinExistence type="predicted"/>
<dbReference type="OrthoDB" id="713315at2"/>
<dbReference type="Gene3D" id="3.40.50.300">
    <property type="entry name" value="P-loop containing nucleotide triphosphate hydrolases"/>
    <property type="match status" value="2"/>
</dbReference>
<keyword evidence="3" id="KW-0067">ATP-binding</keyword>
<dbReference type="PANTHER" id="PTHR47957:SF3">
    <property type="entry name" value="ATP-DEPENDENT HELICASE HRQ1"/>
    <property type="match status" value="1"/>
</dbReference>
<gene>
    <name evidence="3" type="ORF">EGI11_12245</name>
</gene>
<dbReference type="Proteomes" id="UP000270224">
    <property type="component" value="Unassembled WGS sequence"/>
</dbReference>
<dbReference type="Pfam" id="PF00271">
    <property type="entry name" value="Helicase_C"/>
    <property type="match status" value="1"/>
</dbReference>
<dbReference type="RefSeq" id="WP_123266683.1">
    <property type="nucleotide sequence ID" value="NZ_RJUG01000004.1"/>
</dbReference>
<evidence type="ECO:0000256" key="1">
    <source>
        <dbReference type="SAM" id="MobiDB-lite"/>
    </source>
</evidence>
<dbReference type="PANTHER" id="PTHR47957">
    <property type="entry name" value="ATP-DEPENDENT HELICASE HRQ1"/>
    <property type="match status" value="1"/>
</dbReference>
<dbReference type="GO" id="GO:0036297">
    <property type="term" value="P:interstrand cross-link repair"/>
    <property type="evidence" value="ECO:0007669"/>
    <property type="project" value="TreeGrafter"/>
</dbReference>
<dbReference type="GO" id="GO:0043138">
    <property type="term" value="F:3'-5' DNA helicase activity"/>
    <property type="evidence" value="ECO:0007669"/>
    <property type="project" value="TreeGrafter"/>
</dbReference>
<protein>
    <submittedName>
        <fullName evidence="3">Helicase</fullName>
    </submittedName>
</protein>
<accession>A0A3N0WW94</accession>
<evidence type="ECO:0000313" key="3">
    <source>
        <dbReference type="EMBL" id="ROI08389.1"/>
    </source>
</evidence>
<organism evidence="3 4">
    <name type="scientific">Kaistella daneshvariae</name>
    <dbReference type="NCBI Taxonomy" id="2487074"/>
    <lineage>
        <taxon>Bacteria</taxon>
        <taxon>Pseudomonadati</taxon>
        <taxon>Bacteroidota</taxon>
        <taxon>Flavobacteriia</taxon>
        <taxon>Flavobacteriales</taxon>
        <taxon>Weeksellaceae</taxon>
        <taxon>Chryseobacterium group</taxon>
        <taxon>Kaistella</taxon>
    </lineage>
</organism>
<keyword evidence="3" id="KW-0378">Hydrolase</keyword>
<comment type="caution">
    <text evidence="3">The sequence shown here is derived from an EMBL/GenBank/DDBJ whole genome shotgun (WGS) entry which is preliminary data.</text>
</comment>
<feature type="region of interest" description="Disordered" evidence="1">
    <location>
        <begin position="74"/>
        <end position="96"/>
    </location>
</feature>
<dbReference type="GO" id="GO:0006289">
    <property type="term" value="P:nucleotide-excision repair"/>
    <property type="evidence" value="ECO:0007669"/>
    <property type="project" value="TreeGrafter"/>
</dbReference>
<feature type="compositionally biased region" description="Acidic residues" evidence="1">
    <location>
        <begin position="75"/>
        <end position="96"/>
    </location>
</feature>
<dbReference type="AlphaFoldDB" id="A0A3N0WW94"/>
<reference evidence="4" key="1">
    <citation type="submission" date="2018-11" db="EMBL/GenBank/DDBJ databases">
        <title>Proposal to divide the Flavobacteriaceae and reorganize its genera based on Amino Acid Identity values calculated from whole genome sequences.</title>
        <authorList>
            <person name="Nicholson A.C."/>
            <person name="Gulvik C.A."/>
            <person name="Whitney A.M."/>
            <person name="Humrighouse B.W."/>
            <person name="Bell M."/>
            <person name="Holmes B."/>
            <person name="Steigerwalt A."/>
            <person name="Villarma A."/>
            <person name="Sheth M."/>
            <person name="Batra D."/>
            <person name="Pryor J."/>
            <person name="Bernardet J.-F."/>
            <person name="Hugo C."/>
            <person name="Kampfer P."/>
            <person name="Newman J."/>
            <person name="Mcquiston J.R."/>
        </authorList>
    </citation>
    <scope>NUCLEOTIDE SEQUENCE [LARGE SCALE GENOMIC DNA]</scope>
    <source>
        <strain evidence="4">H3056</strain>
    </source>
</reference>
<dbReference type="SMART" id="SM00490">
    <property type="entry name" value="HELICc"/>
    <property type="match status" value="1"/>
</dbReference>
<evidence type="ECO:0000259" key="2">
    <source>
        <dbReference type="PROSITE" id="PS51194"/>
    </source>
</evidence>
<dbReference type="EMBL" id="RJUG01000004">
    <property type="protein sequence ID" value="ROI08389.1"/>
    <property type="molecule type" value="Genomic_DNA"/>
</dbReference>
<sequence length="1205" mass="139422">MSNYLEEQRLIFKDTIKKNLIGPGSDIISKNDDEEILSDYPLSRYYSGILFPERETNSSSESFGFEDEIIAKAEIEDDGDGENQDEEKGDADAEVDDSVKDFKDTKEEVEKEYSEANQYFPTNFGLTFCVPKETKNIEVSFSYARYRQLKTEDGKIEIKKEDFEWFTNSPHNPIKDLLIYEDGFLRFDKEKFKKSDLSVRNLRSKFLQTEEQNELFDSIPYKKVNLLLGRLWQRYKEEPFTVELNLMDKDFDEGEGFSLKNADDSAEMTSCFYKKIYEKGDRKYIKILLANRDKHPKRKFSFSNEKLNAKAIFQGEIVIRSKNFLPYKEQSEINPFDEELNLINFQYRNVKSFGIGHGCAVAWNDNERPTELKTTFLPDVDIKNFSNDFRDDFPKDLQDITELKKLSVWTELSKAEIIKKLTTFAHKYQDWIIEQKATDTTETNRSIFEKIISQQEDTFNRLVKNISFLAANEIAFKSFKLANTAMYIQMLISQKKLFGEKGVELSEMDPDVDYDNLDFFRLSSFNPKYRPFQLAFFLLNIESLIDSDSQDRNELVDLLWFPTGGGKTEAYLALTAFTIISRRLLNPSTFEGVAVIMRYTLRLLTAQQFERATKLILSLDFLRQKLSVDNEFYFGDKQIFIGMWVGASTTPNSFKDAEKIVKDISTQLTLLNSGKKGNHQRVNTFPVKSCPWCGCKSITKLETGYFQQSYSSSLKNFSLKCLNKRCAFSSELPVLFVDDKIYDNPPSLLFATVDKFAMLSHREEGHVLFNSKDSTRLPPDLIIQDELHLLSGPLGSITGLYESVVEMLSTKNGKKPKIIASTATTRNTEHQVAMLYGNRKLNVFPPSGHTYDDNFFSFVSADSKRKHIGFMPTGKTALNSQIRILGNLLLARIQLFRYFVETDNLSREEAIKKTDYYWTIVSFYNSLKDVGKIYNKVPAEILSLLKRLHKMYDIDQHQFSFNYLSFPARTKELTSRIESSSIKQLLDELESNFELVKVEGKTYVKNTVDLVLASNMFSVGIDIKRLNVMLMNGQPKNVAEYIQASSRVGRDEKGIVFNLLDANRSRDKSYFENYVSFNNAYYKYVEPLSITPFTEITLQKVLASLLTCFIRHKIGLNKDSDAANFDGNIHELELFLTERVTNQGHLQFALQKLNDLKNQWLQKIETIPELKYKNGLIKKMSEYDEWSLMMSMREIDTNTVIKIID</sequence>
<feature type="domain" description="Helicase C-terminal" evidence="2">
    <location>
        <begin position="953"/>
        <end position="1096"/>
    </location>
</feature>
<name>A0A3N0WW94_9FLAO</name>
<evidence type="ECO:0000313" key="4">
    <source>
        <dbReference type="Proteomes" id="UP000270224"/>
    </source>
</evidence>
<keyword evidence="3" id="KW-0347">Helicase</keyword>
<dbReference type="InterPro" id="IPR001650">
    <property type="entry name" value="Helicase_C-like"/>
</dbReference>
<dbReference type="PROSITE" id="PS51194">
    <property type="entry name" value="HELICASE_CTER"/>
    <property type="match status" value="1"/>
</dbReference>
<dbReference type="CDD" id="cd18785">
    <property type="entry name" value="SF2_C"/>
    <property type="match status" value="1"/>
</dbReference>